<keyword evidence="1" id="KW-0378">Hydrolase</keyword>
<dbReference type="InterPro" id="IPR001932">
    <property type="entry name" value="PPM-type_phosphatase-like_dom"/>
</dbReference>
<evidence type="ECO:0000313" key="4">
    <source>
        <dbReference type="Proteomes" id="UP001501523"/>
    </source>
</evidence>
<dbReference type="PANTHER" id="PTHR43156">
    <property type="entry name" value="STAGE II SPORULATION PROTEIN E-RELATED"/>
    <property type="match status" value="1"/>
</dbReference>
<sequence length="445" mass="48245">MARRIAPPPRPVSIVPALHQTVERILQLSAFDGDSALALRTLHAHFAERFPGCALALVLIGGLAPGQCRLAGLIGADGVEHVPNVDPLGERSTLPLFDDALTAKLFIDTAPHLISVAPTDFALPFAQALLAPASLLGIPVVNAGVINHWLIFGSSLHGRFDRVDLDELLLEVNLAANLIVRPLATRALRDESKRHRQVIEGIADVQRLLLPDGPVIRGLEYAVHWQPAETAAGDYYDLMSLTQYAPADFPRDGADIWALMLADVSGHGAAAAMEAVQFDAILRTYQGDEESGPAGALTYANRYFFSRRQRQHFLTAFALLYRPDLGRATYVDAGHPPLLHRRGNTVTLRGAGTQIPLGILRDHVWQNETFDVESGDVLVLYTDGVVEARDRTHRPFGSERLSALVASGPSDPPALLALVRDEVIAHQGSPLGVDDQTLIVLRITD</sequence>
<keyword evidence="4" id="KW-1185">Reference proteome</keyword>
<dbReference type="PANTHER" id="PTHR43156:SF2">
    <property type="entry name" value="STAGE II SPORULATION PROTEIN E"/>
    <property type="match status" value="1"/>
</dbReference>
<reference evidence="3 4" key="1">
    <citation type="journal article" date="2019" name="Int. J. Syst. Evol. Microbiol.">
        <title>The Global Catalogue of Microorganisms (GCM) 10K type strain sequencing project: providing services to taxonomists for standard genome sequencing and annotation.</title>
        <authorList>
            <consortium name="The Broad Institute Genomics Platform"/>
            <consortium name="The Broad Institute Genome Sequencing Center for Infectious Disease"/>
            <person name="Wu L."/>
            <person name="Ma J."/>
        </authorList>
    </citation>
    <scope>NUCLEOTIDE SEQUENCE [LARGE SCALE GENOMIC DNA]</scope>
    <source>
        <strain evidence="3 4">JCM 15421</strain>
    </source>
</reference>
<accession>A0ABN1IC51</accession>
<evidence type="ECO:0000256" key="1">
    <source>
        <dbReference type="ARBA" id="ARBA00022801"/>
    </source>
</evidence>
<dbReference type="EMBL" id="BAAAEU010000001">
    <property type="protein sequence ID" value="GAA0706034.1"/>
    <property type="molecule type" value="Genomic_DNA"/>
</dbReference>
<dbReference type="SUPFAM" id="SSF81606">
    <property type="entry name" value="PP2C-like"/>
    <property type="match status" value="1"/>
</dbReference>
<dbReference type="Pfam" id="PF07228">
    <property type="entry name" value="SpoIIE"/>
    <property type="match status" value="1"/>
</dbReference>
<proteinExistence type="predicted"/>
<dbReference type="InterPro" id="IPR052016">
    <property type="entry name" value="Bact_Sigma-Reg"/>
</dbReference>
<evidence type="ECO:0000259" key="2">
    <source>
        <dbReference type="SMART" id="SM00331"/>
    </source>
</evidence>
<organism evidence="3 4">
    <name type="scientific">Dokdonella soli</name>
    <dbReference type="NCBI Taxonomy" id="529810"/>
    <lineage>
        <taxon>Bacteria</taxon>
        <taxon>Pseudomonadati</taxon>
        <taxon>Pseudomonadota</taxon>
        <taxon>Gammaproteobacteria</taxon>
        <taxon>Lysobacterales</taxon>
        <taxon>Rhodanobacteraceae</taxon>
        <taxon>Dokdonella</taxon>
    </lineage>
</organism>
<dbReference type="InterPro" id="IPR036457">
    <property type="entry name" value="PPM-type-like_dom_sf"/>
</dbReference>
<gene>
    <name evidence="3" type="ORF">GCM10009105_03950</name>
</gene>
<dbReference type="Proteomes" id="UP001501523">
    <property type="component" value="Unassembled WGS sequence"/>
</dbReference>
<evidence type="ECO:0000313" key="3">
    <source>
        <dbReference type="EMBL" id="GAA0706034.1"/>
    </source>
</evidence>
<feature type="domain" description="PPM-type phosphatase" evidence="2">
    <location>
        <begin position="216"/>
        <end position="443"/>
    </location>
</feature>
<comment type="caution">
    <text evidence="3">The sequence shown here is derived from an EMBL/GenBank/DDBJ whole genome shotgun (WGS) entry which is preliminary data.</text>
</comment>
<name>A0ABN1IC51_9GAMM</name>
<dbReference type="SMART" id="SM00331">
    <property type="entry name" value="PP2C_SIG"/>
    <property type="match status" value="1"/>
</dbReference>
<dbReference type="Gene3D" id="3.60.40.10">
    <property type="entry name" value="PPM-type phosphatase domain"/>
    <property type="match status" value="1"/>
</dbReference>
<protein>
    <recommendedName>
        <fullName evidence="2">PPM-type phosphatase domain-containing protein</fullName>
    </recommendedName>
</protein>